<organism evidence="1 2">
    <name type="scientific">Aegilops tauschii subsp. strangulata</name>
    <name type="common">Goatgrass</name>
    <dbReference type="NCBI Taxonomy" id="200361"/>
    <lineage>
        <taxon>Eukaryota</taxon>
        <taxon>Viridiplantae</taxon>
        <taxon>Streptophyta</taxon>
        <taxon>Embryophyta</taxon>
        <taxon>Tracheophyta</taxon>
        <taxon>Spermatophyta</taxon>
        <taxon>Magnoliopsida</taxon>
        <taxon>Liliopsida</taxon>
        <taxon>Poales</taxon>
        <taxon>Poaceae</taxon>
        <taxon>BOP clade</taxon>
        <taxon>Pooideae</taxon>
        <taxon>Triticodae</taxon>
        <taxon>Triticeae</taxon>
        <taxon>Triticinae</taxon>
        <taxon>Aegilops</taxon>
    </lineage>
</organism>
<reference evidence="2" key="2">
    <citation type="journal article" date="2017" name="Nat. Plants">
        <title>The Aegilops tauschii genome reveals multiple impacts of transposons.</title>
        <authorList>
            <person name="Zhao G."/>
            <person name="Zou C."/>
            <person name="Li K."/>
            <person name="Wang K."/>
            <person name="Li T."/>
            <person name="Gao L."/>
            <person name="Zhang X."/>
            <person name="Wang H."/>
            <person name="Yang Z."/>
            <person name="Liu X."/>
            <person name="Jiang W."/>
            <person name="Mao L."/>
            <person name="Kong X."/>
            <person name="Jiao Y."/>
            <person name="Jia J."/>
        </authorList>
    </citation>
    <scope>NUCLEOTIDE SEQUENCE [LARGE SCALE GENOMIC DNA]</scope>
    <source>
        <strain evidence="2">cv. AL8/78</strain>
    </source>
</reference>
<reference evidence="1" key="3">
    <citation type="journal article" date="2017" name="Nature">
        <title>Genome sequence of the progenitor of the wheat D genome Aegilops tauschii.</title>
        <authorList>
            <person name="Luo M.C."/>
            <person name="Gu Y.Q."/>
            <person name="Puiu D."/>
            <person name="Wang H."/>
            <person name="Twardziok S.O."/>
            <person name="Deal K.R."/>
            <person name="Huo N."/>
            <person name="Zhu T."/>
            <person name="Wang L."/>
            <person name="Wang Y."/>
            <person name="McGuire P.E."/>
            <person name="Liu S."/>
            <person name="Long H."/>
            <person name="Ramasamy R.K."/>
            <person name="Rodriguez J.C."/>
            <person name="Van S.L."/>
            <person name="Yuan L."/>
            <person name="Wang Z."/>
            <person name="Xia Z."/>
            <person name="Xiao L."/>
            <person name="Anderson O.D."/>
            <person name="Ouyang S."/>
            <person name="Liang Y."/>
            <person name="Zimin A.V."/>
            <person name="Pertea G."/>
            <person name="Qi P."/>
            <person name="Bennetzen J.L."/>
            <person name="Dai X."/>
            <person name="Dawson M.W."/>
            <person name="Muller H.G."/>
            <person name="Kugler K."/>
            <person name="Rivarola-Duarte L."/>
            <person name="Spannagl M."/>
            <person name="Mayer K.F.X."/>
            <person name="Lu F.H."/>
            <person name="Bevan M.W."/>
            <person name="Leroy P."/>
            <person name="Li P."/>
            <person name="You F.M."/>
            <person name="Sun Q."/>
            <person name="Liu Z."/>
            <person name="Lyons E."/>
            <person name="Wicker T."/>
            <person name="Salzberg S.L."/>
            <person name="Devos K.M."/>
            <person name="Dvorak J."/>
        </authorList>
    </citation>
    <scope>NUCLEOTIDE SEQUENCE [LARGE SCALE GENOMIC DNA]</scope>
    <source>
        <strain evidence="1">cv. AL8/78</strain>
    </source>
</reference>
<reference evidence="2" key="1">
    <citation type="journal article" date="2014" name="Science">
        <title>Ancient hybridizations among the ancestral genomes of bread wheat.</title>
        <authorList>
            <consortium name="International Wheat Genome Sequencing Consortium,"/>
            <person name="Marcussen T."/>
            <person name="Sandve S.R."/>
            <person name="Heier L."/>
            <person name="Spannagl M."/>
            <person name="Pfeifer M."/>
            <person name="Jakobsen K.S."/>
            <person name="Wulff B.B."/>
            <person name="Steuernagel B."/>
            <person name="Mayer K.F."/>
            <person name="Olsen O.A."/>
        </authorList>
    </citation>
    <scope>NUCLEOTIDE SEQUENCE [LARGE SCALE GENOMIC DNA]</scope>
    <source>
        <strain evidence="2">cv. AL8/78</strain>
    </source>
</reference>
<accession>A0A453MUR3</accession>
<reference evidence="1" key="4">
    <citation type="submission" date="2019-03" db="UniProtKB">
        <authorList>
            <consortium name="EnsemblPlants"/>
        </authorList>
    </citation>
    <scope>IDENTIFICATION</scope>
</reference>
<name>A0A453MUR3_AEGTS</name>
<keyword evidence="2" id="KW-1185">Reference proteome</keyword>
<dbReference type="EnsemblPlants" id="AET6Gv20086300.2">
    <property type="protein sequence ID" value="AET6Gv20086300.2"/>
    <property type="gene ID" value="AET6Gv20086300"/>
</dbReference>
<proteinExistence type="predicted"/>
<reference evidence="1" key="5">
    <citation type="journal article" date="2021" name="G3 (Bethesda)">
        <title>Aegilops tauschii genome assembly Aet v5.0 features greater sequence contiguity and improved annotation.</title>
        <authorList>
            <person name="Wang L."/>
            <person name="Zhu T."/>
            <person name="Rodriguez J.C."/>
            <person name="Deal K.R."/>
            <person name="Dubcovsky J."/>
            <person name="McGuire P.E."/>
            <person name="Lux T."/>
            <person name="Spannagl M."/>
            <person name="Mayer K.F.X."/>
            <person name="Baldrich P."/>
            <person name="Meyers B.C."/>
            <person name="Huo N."/>
            <person name="Gu Y.Q."/>
            <person name="Zhou H."/>
            <person name="Devos K.M."/>
            <person name="Bennetzen J.L."/>
            <person name="Unver T."/>
            <person name="Budak H."/>
            <person name="Gulick P.J."/>
            <person name="Galiba G."/>
            <person name="Kalapos B."/>
            <person name="Nelson D.R."/>
            <person name="Li P."/>
            <person name="You F.M."/>
            <person name="Luo M.C."/>
            <person name="Dvorak J."/>
        </authorList>
    </citation>
    <scope>NUCLEOTIDE SEQUENCE [LARGE SCALE GENOMIC DNA]</scope>
    <source>
        <strain evidence="1">cv. AL8/78</strain>
    </source>
</reference>
<evidence type="ECO:0000313" key="2">
    <source>
        <dbReference type="Proteomes" id="UP000015105"/>
    </source>
</evidence>
<protein>
    <submittedName>
        <fullName evidence="1">Uncharacterized protein</fullName>
    </submittedName>
</protein>
<dbReference type="Gramene" id="AET6Gv20086300.2">
    <property type="protein sequence ID" value="AET6Gv20086300.2"/>
    <property type="gene ID" value="AET6Gv20086300"/>
</dbReference>
<sequence>MTAYNGARCVIRFCKLEVMKLHLLFPVEYLSPLHPHIGAIFYQYNKQDTVFLTSFRCDQHNLLDITYPKFSISKVVDLEFHSRG</sequence>
<dbReference type="AlphaFoldDB" id="A0A453MUR3"/>
<evidence type="ECO:0000313" key="1">
    <source>
        <dbReference type="EnsemblPlants" id="AET6Gv20086300.2"/>
    </source>
</evidence>
<dbReference type="Proteomes" id="UP000015105">
    <property type="component" value="Chromosome 6D"/>
</dbReference>